<dbReference type="GO" id="GO:0160150">
    <property type="term" value="F:tRNA pseudouridine(13) synthase activity"/>
    <property type="evidence" value="ECO:0007669"/>
    <property type="project" value="UniProtKB-EC"/>
</dbReference>
<comment type="similarity">
    <text evidence="1 4">Belongs to the pseudouridine synthase TruD family.</text>
</comment>
<dbReference type="PANTHER" id="PTHR47811">
    <property type="entry name" value="TRNA PSEUDOURIDINE SYNTHASE D"/>
    <property type="match status" value="1"/>
</dbReference>
<feature type="domain" description="TRUD" evidence="5">
    <location>
        <begin position="156"/>
        <end position="312"/>
    </location>
</feature>
<reference evidence="6" key="1">
    <citation type="submission" date="2014-03" db="EMBL/GenBank/DDBJ databases">
        <authorList>
            <person name="Genoscope - CEA"/>
        </authorList>
    </citation>
    <scope>NUCLEOTIDE SEQUENCE [LARGE SCALE GENOMIC DNA]</scope>
    <source>
        <strain evidence="6">CF27</strain>
    </source>
</reference>
<dbReference type="GO" id="GO:0003723">
    <property type="term" value="F:RNA binding"/>
    <property type="evidence" value="ECO:0007669"/>
    <property type="project" value="InterPro"/>
</dbReference>
<evidence type="ECO:0000256" key="1">
    <source>
        <dbReference type="ARBA" id="ARBA00007953"/>
    </source>
</evidence>
<evidence type="ECO:0000259" key="5">
    <source>
        <dbReference type="PROSITE" id="PS50984"/>
    </source>
</evidence>
<dbReference type="InterPro" id="IPR020119">
    <property type="entry name" value="PsdUridine_synth_TruD_CS"/>
</dbReference>
<dbReference type="AlphaFoldDB" id="A0A060UX46"/>
<dbReference type="RefSeq" id="WP_035193960.1">
    <property type="nucleotide sequence ID" value="NZ_CCCS020000046.1"/>
</dbReference>
<dbReference type="GO" id="GO:0005829">
    <property type="term" value="C:cytosol"/>
    <property type="evidence" value="ECO:0007669"/>
    <property type="project" value="TreeGrafter"/>
</dbReference>
<dbReference type="InterPro" id="IPR042214">
    <property type="entry name" value="TruD_catalytic"/>
</dbReference>
<keyword evidence="8" id="KW-1185">Reference proteome</keyword>
<accession>A0A060UX46</accession>
<keyword evidence="3 4" id="KW-0413">Isomerase</keyword>
<keyword evidence="2 4" id="KW-0819">tRNA processing</keyword>
<gene>
    <name evidence="4 6" type="primary">truD</name>
    <name evidence="7" type="ORF">AFERRI_20618</name>
    <name evidence="6" type="ORF">AFERRI_500015</name>
</gene>
<evidence type="ECO:0000256" key="2">
    <source>
        <dbReference type="ARBA" id="ARBA00022694"/>
    </source>
</evidence>
<reference evidence="6" key="2">
    <citation type="submission" date="2014-07" db="EMBL/GenBank/DDBJ databases">
        <title>Initial genome analysis of the psychrotolerant acidophile Acidithiobacillus ferrivorans CF27: insights into iron and sulfur oxidation pathways and into biofilm formation.</title>
        <authorList>
            <person name="Talla E."/>
            <person name="Hedrich S."/>
            <person name="Mangenot S."/>
            <person name="Ji B."/>
            <person name="Johnson D.B."/>
            <person name="Barbe V."/>
            <person name="Bonnefoy V."/>
        </authorList>
    </citation>
    <scope>NUCLEOTIDE SEQUENCE [LARGE SCALE GENOMIC DNA]</scope>
    <source>
        <strain evidence="6">CF27</strain>
    </source>
</reference>
<dbReference type="PROSITE" id="PS50984">
    <property type="entry name" value="TRUD"/>
    <property type="match status" value="1"/>
</dbReference>
<evidence type="ECO:0000256" key="4">
    <source>
        <dbReference type="HAMAP-Rule" id="MF_01082"/>
    </source>
</evidence>
<dbReference type="Gene3D" id="3.30.2350.20">
    <property type="entry name" value="TruD, catalytic domain"/>
    <property type="match status" value="1"/>
</dbReference>
<dbReference type="PANTHER" id="PTHR47811:SF1">
    <property type="entry name" value="TRNA PSEUDOURIDINE SYNTHASE D"/>
    <property type="match status" value="1"/>
</dbReference>
<evidence type="ECO:0000313" key="7">
    <source>
        <dbReference type="EMBL" id="SMH65829.1"/>
    </source>
</evidence>
<organism evidence="6">
    <name type="scientific">Acidithiobacillus ferrivorans</name>
    <dbReference type="NCBI Taxonomy" id="160808"/>
    <lineage>
        <taxon>Bacteria</taxon>
        <taxon>Pseudomonadati</taxon>
        <taxon>Pseudomonadota</taxon>
        <taxon>Acidithiobacillia</taxon>
        <taxon>Acidithiobacillales</taxon>
        <taxon>Acidithiobacillaceae</taxon>
        <taxon>Acidithiobacillus</taxon>
    </lineage>
</organism>
<comment type="catalytic activity">
    <reaction evidence="4">
        <text>uridine(13) in tRNA = pseudouridine(13) in tRNA</text>
        <dbReference type="Rhea" id="RHEA:42540"/>
        <dbReference type="Rhea" id="RHEA-COMP:10105"/>
        <dbReference type="Rhea" id="RHEA-COMP:10106"/>
        <dbReference type="ChEBI" id="CHEBI:65314"/>
        <dbReference type="ChEBI" id="CHEBI:65315"/>
        <dbReference type="EC" id="5.4.99.27"/>
    </reaction>
</comment>
<evidence type="ECO:0000256" key="3">
    <source>
        <dbReference type="ARBA" id="ARBA00023235"/>
    </source>
</evidence>
<reference evidence="7 8" key="3">
    <citation type="submission" date="2017-03" db="EMBL/GenBank/DDBJ databases">
        <authorList>
            <person name="Regsiter A."/>
            <person name="William W."/>
        </authorList>
    </citation>
    <scope>NUCLEOTIDE SEQUENCE [LARGE SCALE GENOMIC DNA]</scope>
    <source>
        <strain evidence="7">PRJEB5721</strain>
    </source>
</reference>
<proteinExistence type="inferred from homology"/>
<dbReference type="HAMAP" id="MF_01082">
    <property type="entry name" value="TruD"/>
    <property type="match status" value="1"/>
</dbReference>
<dbReference type="EMBL" id="CCCS020000046">
    <property type="protein sequence ID" value="CDQ11084.1"/>
    <property type="molecule type" value="Genomic_DNA"/>
</dbReference>
<dbReference type="Proteomes" id="UP000193925">
    <property type="component" value="Chromosome AFERRI"/>
</dbReference>
<dbReference type="GO" id="GO:0031119">
    <property type="term" value="P:tRNA pseudouridine synthesis"/>
    <property type="evidence" value="ECO:0007669"/>
    <property type="project" value="UniProtKB-UniRule"/>
</dbReference>
<dbReference type="InterPro" id="IPR001656">
    <property type="entry name" value="PsdUridine_synth_TruD"/>
</dbReference>
<evidence type="ECO:0000313" key="6">
    <source>
        <dbReference type="EMBL" id="CDQ11084.1"/>
    </source>
</evidence>
<dbReference type="SUPFAM" id="SSF55120">
    <property type="entry name" value="Pseudouridine synthase"/>
    <property type="match status" value="1"/>
</dbReference>
<dbReference type="InterPro" id="IPR011760">
    <property type="entry name" value="PsdUridine_synth_TruD_insert"/>
</dbReference>
<dbReference type="EMBL" id="LT841305">
    <property type="protein sequence ID" value="SMH65829.1"/>
    <property type="molecule type" value="Genomic_DNA"/>
</dbReference>
<dbReference type="Pfam" id="PF01142">
    <property type="entry name" value="TruD"/>
    <property type="match status" value="2"/>
</dbReference>
<sequence length="362" mass="39409">MSESPPRIYPAEGGLLGAELRQTPEDFQVTELLPFTASGSGAHHWLVVEKRGLNTQDVASRLARCAGVAVRDVGFAGLKDRHAITRQSFTVPATPGSDPDWASLEDDSLHVQQISRHDRKLRRGVLRGNHFQLVLRATTGACSLWDARLQSLMKEGFPNYFGAQRFGHRNLQEAARLLSGQPMRIDRHRRGLLWSAARSALFNLVLAERVRQANWTQILPGEVVQLAGSHSIFLAVDGDLPDLQARAADWDLHPTGPLPGRGGLAPSAAALALESSALSAGPIIAGAADDGLHWAQRLAEQGLDAARRPLRARPETLTSYWQDAQTLVLSFFLPAGVFATSCVEGLFGQEMADVRRFDLGVD</sequence>
<comment type="function">
    <text evidence="4">Responsible for synthesis of pseudouridine from uracil-13 in transfer RNAs.</text>
</comment>
<name>A0A060UX46_9PROT</name>
<protein>
    <recommendedName>
        <fullName evidence="4">tRNA pseudouridine synthase D</fullName>
        <ecNumber evidence="4">5.4.99.27</ecNumber>
    </recommendedName>
    <alternativeName>
        <fullName evidence="4">tRNA pseudouridine(13) synthase</fullName>
    </alternativeName>
    <alternativeName>
        <fullName evidence="4">tRNA pseudouridylate synthase D</fullName>
    </alternativeName>
    <alternativeName>
        <fullName evidence="4">tRNA-uridine isomerase D</fullName>
    </alternativeName>
</protein>
<dbReference type="InterPro" id="IPR043165">
    <property type="entry name" value="TruD_insert_sf"/>
</dbReference>
<dbReference type="PROSITE" id="PS01268">
    <property type="entry name" value="UPF0024"/>
    <property type="match status" value="1"/>
</dbReference>
<dbReference type="InterPro" id="IPR020103">
    <property type="entry name" value="PsdUridine_synth_cat_dom_sf"/>
</dbReference>
<dbReference type="InterPro" id="IPR050170">
    <property type="entry name" value="TruD_pseudoU_synthase"/>
</dbReference>
<dbReference type="Gene3D" id="3.30.2340.10">
    <property type="entry name" value="TruD, insertion domain"/>
    <property type="match status" value="1"/>
</dbReference>
<evidence type="ECO:0000313" key="8">
    <source>
        <dbReference type="Proteomes" id="UP000193925"/>
    </source>
</evidence>
<feature type="active site" description="Nucleophile" evidence="4">
    <location>
        <position position="80"/>
    </location>
</feature>
<dbReference type="EC" id="5.4.99.27" evidence="4"/>